<comment type="caution">
    <text evidence="3">The sequence shown here is derived from an EMBL/GenBank/DDBJ whole genome shotgun (WGS) entry which is preliminary data.</text>
</comment>
<evidence type="ECO:0008006" key="6">
    <source>
        <dbReference type="Google" id="ProtNLM"/>
    </source>
</evidence>
<evidence type="ECO:0000313" key="3">
    <source>
        <dbReference type="EMBL" id="CAI3980935.1"/>
    </source>
</evidence>
<organism evidence="3">
    <name type="scientific">Cladocopium goreaui</name>
    <dbReference type="NCBI Taxonomy" id="2562237"/>
    <lineage>
        <taxon>Eukaryota</taxon>
        <taxon>Sar</taxon>
        <taxon>Alveolata</taxon>
        <taxon>Dinophyceae</taxon>
        <taxon>Suessiales</taxon>
        <taxon>Symbiodiniaceae</taxon>
        <taxon>Cladocopium</taxon>
    </lineage>
</organism>
<accession>A0A9P1BYJ9</accession>
<keyword evidence="1" id="KW-0175">Coiled coil</keyword>
<evidence type="ECO:0000256" key="2">
    <source>
        <dbReference type="SAM" id="SignalP"/>
    </source>
</evidence>
<name>A0A9P1BYJ9_9DINO</name>
<reference evidence="4 5" key="2">
    <citation type="submission" date="2024-05" db="EMBL/GenBank/DDBJ databases">
        <authorList>
            <person name="Chen Y."/>
            <person name="Shah S."/>
            <person name="Dougan E. K."/>
            <person name="Thang M."/>
            <person name="Chan C."/>
        </authorList>
    </citation>
    <scope>NUCLEOTIDE SEQUENCE [LARGE SCALE GENOMIC DNA]</scope>
</reference>
<dbReference type="AlphaFoldDB" id="A0A9P1BYJ9"/>
<keyword evidence="2" id="KW-0732">Signal</keyword>
<gene>
    <name evidence="3" type="ORF">C1SCF055_LOCUS8776</name>
</gene>
<dbReference type="EMBL" id="CAMXCT020000598">
    <property type="protein sequence ID" value="CAL1134310.1"/>
    <property type="molecule type" value="Genomic_DNA"/>
</dbReference>
<feature type="coiled-coil region" evidence="1">
    <location>
        <begin position="61"/>
        <end position="95"/>
    </location>
</feature>
<sequence length="552" mass="59878">MHPYPPCLKMLVPSLVIFTSFSQLLALEPPEPLESDPSCWLQRSEPAGAGQALELLGSNRSASKKKKIDELRDNLKAEEEKLKAMKTELRKLRRSGDCPSGGEYLTFTSIDNSGDFVLSNGAKGQISINTQSSFPGSEDCNSAILVDGSAVPARSVFGVPPVLCNLSNTPGIFVSVDFTDPPTLNVSSANITFLGNTSEFGYDVAKEIGGSPIRGSQTIIEGDNILDLSAVVPPPELGGVNFFTGTDRDDVILFKINGFTLCGTQAVVVGDPHIKTLDGRHYIMMSQGTFSIWRYSGVKADVPKFQSESSTSIDVDWQVYAHYSSQQSYTRGLLLLDKSGGSLHQSLEITSVDCKWRAKGPTGWSPVGKKEMAALEQIPFATGFEFHSKNKTNRVSFVMIKQGMKTEVATLSVSCRQGRYINLVFDMKHASDVRFVDGELRVARNTPVSTLQMTDSEAFGVETSWKDLRGSELASAYLKEADATNGLSLLQTCEDAEMSHAMDLCSKHLGAELQRADGPDGDFFNDCVFDVCRGGEVAAELAAELLAARRSP</sequence>
<evidence type="ECO:0000256" key="1">
    <source>
        <dbReference type="SAM" id="Coils"/>
    </source>
</evidence>
<evidence type="ECO:0000313" key="5">
    <source>
        <dbReference type="Proteomes" id="UP001152797"/>
    </source>
</evidence>
<keyword evidence="5" id="KW-1185">Reference proteome</keyword>
<dbReference type="OrthoDB" id="440653at2759"/>
<evidence type="ECO:0000313" key="4">
    <source>
        <dbReference type="EMBL" id="CAL4768247.1"/>
    </source>
</evidence>
<proteinExistence type="predicted"/>
<feature type="chain" id="PRO_5043269914" description="VWFD domain-containing protein" evidence="2">
    <location>
        <begin position="27"/>
        <end position="552"/>
    </location>
</feature>
<dbReference type="Proteomes" id="UP001152797">
    <property type="component" value="Unassembled WGS sequence"/>
</dbReference>
<dbReference type="EMBL" id="CAMXCT030000598">
    <property type="protein sequence ID" value="CAL4768247.1"/>
    <property type="molecule type" value="Genomic_DNA"/>
</dbReference>
<protein>
    <recommendedName>
        <fullName evidence="6">VWFD domain-containing protein</fullName>
    </recommendedName>
</protein>
<reference evidence="3" key="1">
    <citation type="submission" date="2022-10" db="EMBL/GenBank/DDBJ databases">
        <authorList>
            <person name="Chen Y."/>
            <person name="Dougan E. K."/>
            <person name="Chan C."/>
            <person name="Rhodes N."/>
            <person name="Thang M."/>
        </authorList>
    </citation>
    <scope>NUCLEOTIDE SEQUENCE</scope>
</reference>
<feature type="signal peptide" evidence="2">
    <location>
        <begin position="1"/>
        <end position="26"/>
    </location>
</feature>
<dbReference type="EMBL" id="CAMXCT010000598">
    <property type="protein sequence ID" value="CAI3980935.1"/>
    <property type="molecule type" value="Genomic_DNA"/>
</dbReference>